<evidence type="ECO:0008006" key="4">
    <source>
        <dbReference type="Google" id="ProtNLM"/>
    </source>
</evidence>
<reference evidence="2" key="1">
    <citation type="submission" date="2019-02" db="EMBL/GenBank/DDBJ databases">
        <authorList>
            <person name="Gruber-Vodicka R. H."/>
            <person name="Seah K. B. B."/>
        </authorList>
    </citation>
    <scope>NUCLEOTIDE SEQUENCE</scope>
    <source>
        <strain evidence="3">BECK_DK161</strain>
        <strain evidence="2">BECK_DK47</strain>
    </source>
</reference>
<accession>A0A450RTL0</accession>
<feature type="region of interest" description="Disordered" evidence="1">
    <location>
        <begin position="972"/>
        <end position="995"/>
    </location>
</feature>
<name>A0A450RTL0_9GAMM</name>
<dbReference type="InterPro" id="IPR016024">
    <property type="entry name" value="ARM-type_fold"/>
</dbReference>
<dbReference type="SUPFAM" id="SSF52540">
    <property type="entry name" value="P-loop containing nucleoside triphosphate hydrolases"/>
    <property type="match status" value="1"/>
</dbReference>
<dbReference type="EMBL" id="CAADEX010000001">
    <property type="protein sequence ID" value="VFJ42444.1"/>
    <property type="molecule type" value="Genomic_DNA"/>
</dbReference>
<dbReference type="EMBL" id="CAADEY010000020">
    <property type="protein sequence ID" value="VFJ48098.1"/>
    <property type="molecule type" value="Genomic_DNA"/>
</dbReference>
<gene>
    <name evidence="2" type="ORF">BECKDK2373B_GA0170837_100167</name>
    <name evidence="3" type="ORF">BECKDK2373C_GA0170839_10207</name>
</gene>
<organism evidence="2">
    <name type="scientific">Candidatus Kentrum sp. DK</name>
    <dbReference type="NCBI Taxonomy" id="2126562"/>
    <lineage>
        <taxon>Bacteria</taxon>
        <taxon>Pseudomonadati</taxon>
        <taxon>Pseudomonadota</taxon>
        <taxon>Gammaproteobacteria</taxon>
        <taxon>Candidatus Kentrum</taxon>
    </lineage>
</organism>
<protein>
    <recommendedName>
        <fullName evidence="4">NACHT domain-containing protein</fullName>
    </recommendedName>
</protein>
<feature type="compositionally biased region" description="Basic and acidic residues" evidence="1">
    <location>
        <begin position="986"/>
        <end position="995"/>
    </location>
</feature>
<proteinExistence type="predicted"/>
<dbReference type="SUPFAM" id="SSF48371">
    <property type="entry name" value="ARM repeat"/>
    <property type="match status" value="1"/>
</dbReference>
<evidence type="ECO:0000313" key="3">
    <source>
        <dbReference type="EMBL" id="VFJ48098.1"/>
    </source>
</evidence>
<dbReference type="InterPro" id="IPR027417">
    <property type="entry name" value="P-loop_NTPase"/>
</dbReference>
<evidence type="ECO:0000256" key="1">
    <source>
        <dbReference type="SAM" id="MobiDB-lite"/>
    </source>
</evidence>
<evidence type="ECO:0000313" key="2">
    <source>
        <dbReference type="EMBL" id="VFJ42444.1"/>
    </source>
</evidence>
<sequence length="2124" mass="238391">MPDNIDSVRYRNDGDDFQALWIARRALRLLDPKSGLIAVAVEGISEREQTSGESGEAGLLVIDTAEYYGSEDLSQATKIIYNQLKHSTTTPDEPWTVSGMEKTLKGFAARFIALCEEIGSSAVSDKVRFQFTSNRPISKDVQDVLNAVVLGASVEKQSNRAPKVYGRLLEATGLTAAEFGKFAHQLDLRGNQKSLDAQSRLLNVETSRYTPSLDTDASLRMKALVDAKALSKSANDKTIRLDTVLQQCGLGSERQLFPAEPKFEPLIDPIPRTQETDIVCAVLNSPGPVIIQAPGGVGKSVLAQGLSTHLPAGSEAVVFDGFAGGDYRNPRLYRHRHNHGLVQIANELARRGLCDILIPQNRASEQEYLIAFRHRLERAVAEIRAGSPDATLLIVIDAADNLGMAAEQENDRCFAPDLLREKPPAGCCIVALARTHRVEKYLKPLNVVQRFDLEPFELSESMTHLRRKFPDATDNDAEAFHRFTDHNPRVQANALGSAEDLSSLIDSLGPSVETVEDMISGQLDKALDRVIEEQASSRNELEPLLTALTALPPPIPIRILAQAAEMPESAMRSFISDFGNGRYIVISDDTVQFHDEPVETWSHERFMGAPDRADRIADMLEPLATGDGYVAAALPRLLHRAGRYNALIRLALEGAELETGDPVEEREVLLQRVQYALRAALAQDRFADCAKLLLRTGEEIAADNRQSGFLMENADLVSSLAGPEVVNDFIFRRRAWAFSEKGYVYCAAMLAGDSNSRVEADRFLELAIGWLRDWFARQEAKSEEERRFDREDRIEGKDIAAYAEVIRTLRGADALVSFMTWWRDWAAFNAMRAVVVHLLDRGDRAVVEELLAAAGDRIALRLAITLEMNAIGMVPSLQETRLTLDLLLAGETAVDLDEYQQGYTESEAPLAIVAVAEAAARCGIPAEKIIALLDRYPMPNERVYEWHRRSSRSAVFRAVALHAALEGQKPTLDDVMPSSLRKARKEKGQSTEDREERQFSEVYGTLLPWYELRALAITGRVDNWEILVETARKECKVDKWSRRNNPELAVAGGEAGSVWLDAMGWADRANDASIGEIERWLEEKQISINRTALARRAAHVGKNCYDSALRFASRSWELTEGEHSGAKETADALVALARALLPLDRAEASGYFQRALEHLGRLGHDELQERHMSMLAIAGKAAESGPPDPREAYRVARMSELFHAYNDHKFPWDTVAEAVAKLCSASGFAVISRWHDRGQGWLSETLPSVVLILLEAEKISPMVAASLHAFGGYWNLRDGDGNLRDRKSLFFEKAPDRKTKQSILDMLVRDEEFDPDGHTRALDDFLKAAEKYGLERQHLQARVDFHASLPDRNGYHYATTRQDNRDTPPKTDWDGLLVGADIHTPEGVSEAVERWQAADLRSRDWAKKQLFSHMRRAIDPTRRREHISALVHSQELNSGQTLDALAACAKDWGHGIAIQQAITVAVQEMLQEYAPDMIGRGWSLNGAIRQCAEFSGLSPRDVAIRLMRGLADRIESVSAGALFKLAEALTVFSLDPEEARSVLGFGLDRLEPVLKDDDGDGPWREALSPPVELSRAIAHFLYALLASPEAKMRWRAVHAVRRLCRFGETEVISALIDLLPSEELPAFTDAELPFYAMHARLYALIALARAAHENPEALIPHVRVFVHYALEGEPHVLNRHFAAAAALALARFQPGLIEPDVMHRLETVNVSPFPAQLRDYGQSEKWSQQIDGKTDQFRFDYEFDRYWLGNLSSIFDIPHPLVAERTESWIVDRWRKSRSFRVWNQDPRARKNLYRGDFNATHASHGSYPSIDRYSFYLGYHAMFCTAGELLAEFPRAIEHGEDRWQYWLSTHLLTRSDSKWLADRRDPEPLEARRWQMEKTDWERRDEWPYSVSTDDLDQALGIGGETKQLAVWGWWSTKGGIGKESVHISSALAMPDKSLVLLRALQTTDNPHDYKIPMERDELEINQPGFQLCGWIATPHESATLDQFDPLGGKIPFPGPQPGRRIKRLLKLVGNDGGRDWQWDGVPAMELRVWGDWRDEDRHGSTGNHGERLVADLDFLLGMLNRVDRDLIIEVAIERESDDQKNKLDFAYRGYTRLYLLRKDGCLHTLYGCRRLRPQAGS</sequence>